<feature type="region of interest" description="Disordered" evidence="1">
    <location>
        <begin position="120"/>
        <end position="275"/>
    </location>
</feature>
<feature type="non-terminal residue" evidence="2">
    <location>
        <position position="275"/>
    </location>
</feature>
<feature type="compositionally biased region" description="Low complexity" evidence="1">
    <location>
        <begin position="224"/>
        <end position="237"/>
    </location>
</feature>
<proteinExistence type="evidence at transcript level"/>
<feature type="compositionally biased region" description="Basic and acidic residues" evidence="1">
    <location>
        <begin position="144"/>
        <end position="161"/>
    </location>
</feature>
<evidence type="ECO:0000313" key="2">
    <source>
        <dbReference type="EMBL" id="AAS21005.1"/>
    </source>
</evidence>
<dbReference type="InterPro" id="IPR051195">
    <property type="entry name" value="Fungal_stress_NST1"/>
</dbReference>
<protein>
    <submittedName>
        <fullName evidence="2">Uncharacterized protein</fullName>
    </submittedName>
</protein>
<name>Q5YJM9_HYAOR</name>
<feature type="non-terminal residue" evidence="2">
    <location>
        <position position="1"/>
    </location>
</feature>
<feature type="compositionally biased region" description="Polar residues" evidence="1">
    <location>
        <begin position="180"/>
        <end position="209"/>
    </location>
</feature>
<evidence type="ECO:0000256" key="1">
    <source>
        <dbReference type="SAM" id="MobiDB-lite"/>
    </source>
</evidence>
<organism evidence="2">
    <name type="scientific">Hyacinthus orientalis</name>
    <name type="common">Common hyacinth</name>
    <dbReference type="NCBI Taxonomy" id="82025"/>
    <lineage>
        <taxon>Eukaryota</taxon>
        <taxon>Viridiplantae</taxon>
        <taxon>Streptophyta</taxon>
        <taxon>Embryophyta</taxon>
        <taxon>Tracheophyta</taxon>
        <taxon>Spermatophyta</taxon>
        <taxon>Magnoliopsida</taxon>
        <taxon>Liliopsida</taxon>
        <taxon>Asparagales</taxon>
        <taxon>Hyacinthaceae</taxon>
        <taxon>Hyacinthoideae</taxon>
        <taxon>Hyacintheae</taxon>
        <taxon>Hyacinthus</taxon>
    </lineage>
</organism>
<dbReference type="AlphaFoldDB" id="Q5YJM9"/>
<dbReference type="EMBL" id="AY389753">
    <property type="protein sequence ID" value="AAS21005.1"/>
    <property type="molecule type" value="mRNA"/>
</dbReference>
<accession>Q5YJM9</accession>
<dbReference type="PANTHER" id="PTHR31780">
    <property type="entry name" value="STRESS RESPONSE PROTEIN NST1-RELATED"/>
    <property type="match status" value="1"/>
</dbReference>
<dbReference type="PANTHER" id="PTHR31780:SF10">
    <property type="entry name" value="LD36051P"/>
    <property type="match status" value="1"/>
</dbReference>
<reference evidence="2" key="1">
    <citation type="submission" date="2003-09" db="EMBL/GenBank/DDBJ databases">
        <title>Hyacinthus orientalis unknown protein mRNA, expressing during regeneration of floral buds in vitro.</title>
        <authorList>
            <person name="Fan J.H."/>
            <person name="Ma Y."/>
            <person name="Zhang X.S."/>
        </authorList>
    </citation>
    <scope>NUCLEOTIDE SEQUENCE</scope>
    <source>
        <tissue evidence="2">Regenerated floral bud</tissue>
    </source>
</reference>
<sequence>FAPVGQFGQVGQVLWVRLIFLLESSLTGSIIQYHLLPLAVSDADINNTNVVSAQRNPPSMPSAIQHVVPGSPLMPMASPLAMFDMSPFQSSAEIPYQARWSHVPPPNYSVPITIPLLQQQHSPQQVGGGMPSQFSGSLTGDISAMKDRFNDRRSSPSHDGSRSFSVPNDSARLIPDDLLDNSSVSTTNVQSDSSKTLPGSAVSSASESLGRSGGRNAAASFKTQVSQQQPAPSNQQPCLHQKNTPAGEWHRRMGIQRRRQAPDKGFSHSKMKQIY</sequence>